<reference evidence="4" key="1">
    <citation type="submission" date="2015-01" db="EMBL/GenBank/DDBJ databases">
        <authorList>
            <person name="Durling Mikael"/>
        </authorList>
    </citation>
    <scope>NUCLEOTIDE SEQUENCE</scope>
</reference>
<dbReference type="GO" id="GO:0004084">
    <property type="term" value="F:branched-chain-amino-acid transaminase activity"/>
    <property type="evidence" value="ECO:0007669"/>
    <property type="project" value="InterPro"/>
</dbReference>
<evidence type="ECO:0000313" key="4">
    <source>
        <dbReference type="EMBL" id="CEO51026.1"/>
    </source>
</evidence>
<accession>A0A0B7K8I2</accession>
<organism evidence="4">
    <name type="scientific">Bionectria ochroleuca</name>
    <name type="common">Gliocladium roseum</name>
    <dbReference type="NCBI Taxonomy" id="29856"/>
    <lineage>
        <taxon>Eukaryota</taxon>
        <taxon>Fungi</taxon>
        <taxon>Dikarya</taxon>
        <taxon>Ascomycota</taxon>
        <taxon>Pezizomycotina</taxon>
        <taxon>Sordariomycetes</taxon>
        <taxon>Hypocreomycetidae</taxon>
        <taxon>Hypocreales</taxon>
        <taxon>Bionectriaceae</taxon>
        <taxon>Clonostachys</taxon>
    </lineage>
</organism>
<dbReference type="SUPFAM" id="SSF56752">
    <property type="entry name" value="D-aminoacid aminotransferase-like PLP-dependent enzymes"/>
    <property type="match status" value="1"/>
</dbReference>
<protein>
    <submittedName>
        <fullName evidence="4">Uncharacterized protein</fullName>
    </submittedName>
</protein>
<dbReference type="Gene3D" id="3.30.470.10">
    <property type="match status" value="1"/>
</dbReference>
<evidence type="ECO:0000256" key="2">
    <source>
        <dbReference type="ARBA" id="ARBA00009320"/>
    </source>
</evidence>
<dbReference type="AlphaFoldDB" id="A0A0B7K8I2"/>
<comment type="cofactor">
    <cofactor evidence="1">
        <name>pyridoxal 5'-phosphate</name>
        <dbReference type="ChEBI" id="CHEBI:597326"/>
    </cofactor>
</comment>
<comment type="similarity">
    <text evidence="2">Belongs to the class-IV pyridoxal-phosphate-dependent aminotransferase family.</text>
</comment>
<dbReference type="PANTHER" id="PTHR11825">
    <property type="entry name" value="SUBGROUP IIII AMINOTRANSFERASE"/>
    <property type="match status" value="1"/>
</dbReference>
<name>A0A0B7K8I2_BIOOC</name>
<dbReference type="InterPro" id="IPR043131">
    <property type="entry name" value="BCAT-like_N"/>
</dbReference>
<proteinExistence type="inferred from homology"/>
<dbReference type="GO" id="GO:0009099">
    <property type="term" value="P:L-valine biosynthetic process"/>
    <property type="evidence" value="ECO:0007669"/>
    <property type="project" value="TreeGrafter"/>
</dbReference>
<dbReference type="GO" id="GO:0009098">
    <property type="term" value="P:L-leucine biosynthetic process"/>
    <property type="evidence" value="ECO:0007669"/>
    <property type="project" value="TreeGrafter"/>
</dbReference>
<dbReference type="InterPro" id="IPR036038">
    <property type="entry name" value="Aminotransferase-like"/>
</dbReference>
<dbReference type="GO" id="GO:0005739">
    <property type="term" value="C:mitochondrion"/>
    <property type="evidence" value="ECO:0007669"/>
    <property type="project" value="TreeGrafter"/>
</dbReference>
<evidence type="ECO:0000256" key="3">
    <source>
        <dbReference type="ARBA" id="ARBA00022898"/>
    </source>
</evidence>
<sequence length="165" mass="18479">MPLFRMARQPTGLSPIWVATLQSTLLSTISNMLAQVLTAYKNATIVDINWAAVLKFTVWTLVNVPPNFLCVLQYYTACFGGTKAYQGDDGKLRLFQINFNYKFMLNSSFDTSALDKLLGDLVALEAAQWLPRDRKGETLYLRPTHTGTIASLGVQKPSYSKVYAR</sequence>
<evidence type="ECO:0000256" key="1">
    <source>
        <dbReference type="ARBA" id="ARBA00001933"/>
    </source>
</evidence>
<gene>
    <name evidence="4" type="ORF">BN869_000007084_1</name>
</gene>
<dbReference type="InterPro" id="IPR005786">
    <property type="entry name" value="B_amino_transII"/>
</dbReference>
<dbReference type="EMBL" id="CDPU01000021">
    <property type="protein sequence ID" value="CEO51026.1"/>
    <property type="molecule type" value="Genomic_DNA"/>
</dbReference>
<keyword evidence="3" id="KW-0663">Pyridoxal phosphate</keyword>
<dbReference type="PANTHER" id="PTHR11825:SF69">
    <property type="entry name" value="BRANCHED-CHAIN-AMINO-ACID AMINOTRANSFERASE"/>
    <property type="match status" value="1"/>
</dbReference>